<dbReference type="SUPFAM" id="SSF52172">
    <property type="entry name" value="CheY-like"/>
    <property type="match status" value="1"/>
</dbReference>
<evidence type="ECO:0000256" key="1">
    <source>
        <dbReference type="PROSITE-ProRule" id="PRU00169"/>
    </source>
</evidence>
<dbReference type="Pfam" id="PF11849">
    <property type="entry name" value="DUF3369"/>
    <property type="match status" value="1"/>
</dbReference>
<dbReference type="Gene3D" id="1.10.3210.10">
    <property type="entry name" value="Hypothetical protein af1432"/>
    <property type="match status" value="1"/>
</dbReference>
<keyword evidence="1" id="KW-0597">Phosphoprotein</keyword>
<dbReference type="InterPro" id="IPR011006">
    <property type="entry name" value="CheY-like_superfamily"/>
</dbReference>
<evidence type="ECO:0000313" key="5">
    <source>
        <dbReference type="Proteomes" id="UP000663444"/>
    </source>
</evidence>
<dbReference type="InterPro" id="IPR029016">
    <property type="entry name" value="GAF-like_dom_sf"/>
</dbReference>
<dbReference type="InterPro" id="IPR003607">
    <property type="entry name" value="HD/PDEase_dom"/>
</dbReference>
<dbReference type="PANTHER" id="PTHR45228">
    <property type="entry name" value="CYCLIC DI-GMP PHOSPHODIESTERASE TM_0186-RELATED"/>
    <property type="match status" value="1"/>
</dbReference>
<dbReference type="CDD" id="cd00077">
    <property type="entry name" value="HDc"/>
    <property type="match status" value="1"/>
</dbReference>
<dbReference type="InterPro" id="IPR001789">
    <property type="entry name" value="Sig_transdc_resp-reg_receiver"/>
</dbReference>
<dbReference type="PROSITE" id="PS50110">
    <property type="entry name" value="RESPONSE_REGULATORY"/>
    <property type="match status" value="1"/>
</dbReference>
<dbReference type="SMART" id="SM00471">
    <property type="entry name" value="HDc"/>
    <property type="match status" value="1"/>
</dbReference>
<dbReference type="AlphaFoldDB" id="A0A974SRQ6"/>
<accession>A0A974SRQ6</accession>
<dbReference type="EMBL" id="CP064781">
    <property type="protein sequence ID" value="QRJ65189.1"/>
    <property type="molecule type" value="Genomic_DNA"/>
</dbReference>
<keyword evidence="5" id="KW-1185">Reference proteome</keyword>
<sequence length="511" mass="56397">MKLVKGNRPEAPRQPAAPNWKLLIVDDEPDVIALTQLNLKDFRFAGRGLDILAARSARDARALLADHGDIAAALIDVVMESDDAGLRLVEYIRNELNNAMLRIVIRTGQPGIAPERFVIDHYDIDDYKDKTELTSTRLYTTVRTAIKSYRDLKTIDLNRLGLAHVLAAAPDIYRLANTPLNQFFEGILTQIVGLCDLSETSCLGTLDGIVATLDGQEVSVRAACGGFADSKRFEEIRDYCTGLILNDRTDAANSDRVMVVPLTIAARPVGFVYIEAQNPLTASDRDLIRVLAHQCSAALDNKRLHLEVQESFDHAIDMLAEVAEFKDKTTGGHIQRIDHYTRAVAIELGIAPEEAELWGKASRLHDVGKVGISDAILQKPGPLTPEEFAEIQRHTHIGASILAHDKFMEQAREIAYSHHERWDGTGYPEGRPARELSLATRIVTVVDVFDALMSPRPYKSPWTQEAAMAALEAGAGTQFDPAVVAAFLGILRRGDFERHIESSRQGVALML</sequence>
<dbReference type="InterPro" id="IPR021800">
    <property type="entry name" value="DUF3369"/>
</dbReference>
<dbReference type="SUPFAM" id="SSF55781">
    <property type="entry name" value="GAF domain-like"/>
    <property type="match status" value="1"/>
</dbReference>
<feature type="domain" description="HD-GYP" evidence="3">
    <location>
        <begin position="308"/>
        <end position="503"/>
    </location>
</feature>
<dbReference type="GO" id="GO:0000160">
    <property type="term" value="P:phosphorelay signal transduction system"/>
    <property type="evidence" value="ECO:0007669"/>
    <property type="project" value="InterPro"/>
</dbReference>
<gene>
    <name evidence="4" type="ORF">IWH25_07605</name>
</gene>
<evidence type="ECO:0000259" key="2">
    <source>
        <dbReference type="PROSITE" id="PS50110"/>
    </source>
</evidence>
<dbReference type="PANTHER" id="PTHR45228:SF9">
    <property type="entry name" value="3'3'-CGAMP-SPECIFIC PHOSPHODIESTERASE 2"/>
    <property type="match status" value="1"/>
</dbReference>
<dbReference type="GO" id="GO:0008081">
    <property type="term" value="F:phosphoric diester hydrolase activity"/>
    <property type="evidence" value="ECO:0007669"/>
    <property type="project" value="UniProtKB-ARBA"/>
</dbReference>
<evidence type="ECO:0000259" key="3">
    <source>
        <dbReference type="PROSITE" id="PS51832"/>
    </source>
</evidence>
<dbReference type="KEGG" id="ares:IWH25_07605"/>
<dbReference type="InterPro" id="IPR037522">
    <property type="entry name" value="HD_GYP_dom"/>
</dbReference>
<dbReference type="SUPFAM" id="SSF109604">
    <property type="entry name" value="HD-domain/PDEase-like"/>
    <property type="match status" value="1"/>
</dbReference>
<evidence type="ECO:0000313" key="4">
    <source>
        <dbReference type="EMBL" id="QRJ65189.1"/>
    </source>
</evidence>
<dbReference type="Gene3D" id="3.30.450.40">
    <property type="match status" value="1"/>
</dbReference>
<dbReference type="Pfam" id="PF13487">
    <property type="entry name" value="HD_5"/>
    <property type="match status" value="1"/>
</dbReference>
<protein>
    <submittedName>
        <fullName evidence="4">DUF3369 domain-containing protein</fullName>
    </submittedName>
</protein>
<feature type="modified residue" description="4-aspartylphosphate" evidence="1">
    <location>
        <position position="76"/>
    </location>
</feature>
<dbReference type="PROSITE" id="PS51832">
    <property type="entry name" value="HD_GYP"/>
    <property type="match status" value="1"/>
</dbReference>
<name>A0A974SRQ6_9RHOO</name>
<organism evidence="4 5">
    <name type="scientific">Azospira restricta</name>
    <dbReference type="NCBI Taxonomy" id="404405"/>
    <lineage>
        <taxon>Bacteria</taxon>
        <taxon>Pseudomonadati</taxon>
        <taxon>Pseudomonadota</taxon>
        <taxon>Betaproteobacteria</taxon>
        <taxon>Rhodocyclales</taxon>
        <taxon>Rhodocyclaceae</taxon>
        <taxon>Azospira</taxon>
    </lineage>
</organism>
<reference evidence="4" key="1">
    <citation type="submission" date="2020-11" db="EMBL/GenBank/DDBJ databases">
        <title>Azospira restricta DSM 18626 genome sequence.</title>
        <authorList>
            <person name="Moe W.M."/>
        </authorList>
    </citation>
    <scope>NUCLEOTIDE SEQUENCE</scope>
    <source>
        <strain evidence="4">DSM 18626</strain>
    </source>
</reference>
<dbReference type="Gene3D" id="3.40.50.2300">
    <property type="match status" value="1"/>
</dbReference>
<dbReference type="RefSeq" id="WP_203388713.1">
    <property type="nucleotide sequence ID" value="NZ_CP064781.1"/>
</dbReference>
<feature type="domain" description="Response regulatory" evidence="2">
    <location>
        <begin position="21"/>
        <end position="145"/>
    </location>
</feature>
<proteinExistence type="predicted"/>
<dbReference type="Proteomes" id="UP000663444">
    <property type="component" value="Chromosome"/>
</dbReference>
<dbReference type="InterPro" id="IPR052020">
    <property type="entry name" value="Cyclic_di-GMP/3'3'-cGAMP_PDE"/>
</dbReference>